<dbReference type="Gene3D" id="3.40.50.300">
    <property type="entry name" value="P-loop containing nucleotide triphosphate hydrolases"/>
    <property type="match status" value="1"/>
</dbReference>
<dbReference type="Pfam" id="PF00071">
    <property type="entry name" value="Ras"/>
    <property type="match status" value="1"/>
</dbReference>
<reference evidence="1 2" key="1">
    <citation type="journal article" date="2018" name="Science">
        <title>The opium poppy genome and morphinan production.</title>
        <authorList>
            <person name="Guo L."/>
            <person name="Winzer T."/>
            <person name="Yang X."/>
            <person name="Li Y."/>
            <person name="Ning Z."/>
            <person name="He Z."/>
            <person name="Teodor R."/>
            <person name="Lu Y."/>
            <person name="Bowser T.A."/>
            <person name="Graham I.A."/>
            <person name="Ye K."/>
        </authorList>
    </citation>
    <scope>NUCLEOTIDE SEQUENCE [LARGE SCALE GENOMIC DNA]</scope>
    <source>
        <strain evidence="2">cv. HN1</strain>
        <tissue evidence="1">Leaves</tissue>
    </source>
</reference>
<dbReference type="STRING" id="3469.A0A4Y7IEE2"/>
<sequence length="126" mass="14167">MRPWIPAYKLLQQIWDTAGQERFKVVTSAYCSGAGRALIVHDITRTTFDSVSRWLGELNIHSDTTIARIDLGNIRDVSVEEGKSLAEAEGLFFMETSALDSTKCPNCIRNGYQSNLQQSKSESFEF</sequence>
<dbReference type="SMART" id="SM00175">
    <property type="entry name" value="RAB"/>
    <property type="match status" value="1"/>
</dbReference>
<organism evidence="1 2">
    <name type="scientific">Papaver somniferum</name>
    <name type="common">Opium poppy</name>
    <dbReference type="NCBI Taxonomy" id="3469"/>
    <lineage>
        <taxon>Eukaryota</taxon>
        <taxon>Viridiplantae</taxon>
        <taxon>Streptophyta</taxon>
        <taxon>Embryophyta</taxon>
        <taxon>Tracheophyta</taxon>
        <taxon>Spermatophyta</taxon>
        <taxon>Magnoliopsida</taxon>
        <taxon>Ranunculales</taxon>
        <taxon>Papaveraceae</taxon>
        <taxon>Papaveroideae</taxon>
        <taxon>Papaver</taxon>
    </lineage>
</organism>
<dbReference type="InterPro" id="IPR050209">
    <property type="entry name" value="Rab_GTPases_membrane_traffic"/>
</dbReference>
<dbReference type="GO" id="GO:0003924">
    <property type="term" value="F:GTPase activity"/>
    <property type="evidence" value="ECO:0007669"/>
    <property type="project" value="InterPro"/>
</dbReference>
<proteinExistence type="predicted"/>
<dbReference type="GO" id="GO:0005525">
    <property type="term" value="F:GTP binding"/>
    <property type="evidence" value="ECO:0007669"/>
    <property type="project" value="InterPro"/>
</dbReference>
<dbReference type="AlphaFoldDB" id="A0A4Y7IEE2"/>
<evidence type="ECO:0000313" key="1">
    <source>
        <dbReference type="EMBL" id="RZC47234.1"/>
    </source>
</evidence>
<protein>
    <submittedName>
        <fullName evidence="1">Uncharacterized protein</fullName>
    </submittedName>
</protein>
<dbReference type="InterPro" id="IPR001806">
    <property type="entry name" value="Small_GTPase"/>
</dbReference>
<accession>A0A4Y7IEE2</accession>
<dbReference type="Proteomes" id="UP000316621">
    <property type="component" value="Chromosome 1"/>
</dbReference>
<dbReference type="PROSITE" id="PS51419">
    <property type="entry name" value="RAB"/>
    <property type="match status" value="1"/>
</dbReference>
<dbReference type="SUPFAM" id="SSF52540">
    <property type="entry name" value="P-loop containing nucleoside triphosphate hydrolases"/>
    <property type="match status" value="1"/>
</dbReference>
<gene>
    <name evidence="1" type="ORF">C5167_040176</name>
</gene>
<dbReference type="EMBL" id="CM010715">
    <property type="protein sequence ID" value="RZC47234.1"/>
    <property type="molecule type" value="Genomic_DNA"/>
</dbReference>
<dbReference type="PANTHER" id="PTHR47979">
    <property type="entry name" value="DRAB11-RELATED"/>
    <property type="match status" value="1"/>
</dbReference>
<dbReference type="Gramene" id="RZC47234">
    <property type="protein sequence ID" value="RZC47234"/>
    <property type="gene ID" value="C5167_040176"/>
</dbReference>
<dbReference type="InterPro" id="IPR027417">
    <property type="entry name" value="P-loop_NTPase"/>
</dbReference>
<name>A0A4Y7IEE2_PAPSO</name>
<evidence type="ECO:0000313" key="2">
    <source>
        <dbReference type="Proteomes" id="UP000316621"/>
    </source>
</evidence>
<keyword evidence="2" id="KW-1185">Reference proteome</keyword>